<protein>
    <submittedName>
        <fullName evidence="1">Uncharacterized protein</fullName>
    </submittedName>
</protein>
<dbReference type="AlphaFoldDB" id="A0A368SXE3"/>
<comment type="caution">
    <text evidence="1">The sequence shown here is derived from an EMBL/GenBank/DDBJ whole genome shotgun (WGS) entry which is preliminary data.</text>
</comment>
<feature type="non-terminal residue" evidence="1">
    <location>
        <position position="85"/>
    </location>
</feature>
<dbReference type="Proteomes" id="UP000253318">
    <property type="component" value="Unassembled WGS sequence"/>
</dbReference>
<name>A0A368SXE3_9ACTN</name>
<dbReference type="RefSeq" id="WP_147280591.1">
    <property type="nucleotide sequence ID" value="NZ_QEIN01000601.1"/>
</dbReference>
<gene>
    <name evidence="1" type="ORF">DEF24_27500</name>
</gene>
<dbReference type="OrthoDB" id="581105at2"/>
<proteinExistence type="predicted"/>
<dbReference type="EMBL" id="QEIN01000601">
    <property type="protein sequence ID" value="RCV47189.1"/>
    <property type="molecule type" value="Genomic_DNA"/>
</dbReference>
<evidence type="ECO:0000313" key="2">
    <source>
        <dbReference type="Proteomes" id="UP000253318"/>
    </source>
</evidence>
<sequence>MDPAAELTPTSSLDDIRAARGDGAQLAQIAEKIGRSTSYVSKILSGRLVRRSATQVDPLTSDDIDPDVLRAQLDAGRTPEEIGRE</sequence>
<evidence type="ECO:0000313" key="1">
    <source>
        <dbReference type="EMBL" id="RCV47189.1"/>
    </source>
</evidence>
<reference evidence="1 2" key="1">
    <citation type="submission" date="2018-04" db="EMBL/GenBank/DDBJ databases">
        <title>Novel actinobacteria from marine sediment.</title>
        <authorList>
            <person name="Ng Z.Y."/>
            <person name="Tan G.Y.A."/>
        </authorList>
    </citation>
    <scope>NUCLEOTIDE SEQUENCE [LARGE SCALE GENOMIC DNA]</scope>
    <source>
        <strain evidence="1 2">TPS81</strain>
    </source>
</reference>
<organism evidence="1 2">
    <name type="scientific">Marinitenerispora sediminis</name>
    <dbReference type="NCBI Taxonomy" id="1931232"/>
    <lineage>
        <taxon>Bacteria</taxon>
        <taxon>Bacillati</taxon>
        <taxon>Actinomycetota</taxon>
        <taxon>Actinomycetes</taxon>
        <taxon>Streptosporangiales</taxon>
        <taxon>Nocardiopsidaceae</taxon>
        <taxon>Marinitenerispora</taxon>
    </lineage>
</organism>
<keyword evidence="2" id="KW-1185">Reference proteome</keyword>
<accession>A0A368SXE3</accession>